<feature type="region of interest" description="Disordered" evidence="1">
    <location>
        <begin position="1"/>
        <end position="21"/>
    </location>
</feature>
<dbReference type="STRING" id="4537.A0A0E0LJF5"/>
<evidence type="ECO:0000313" key="3">
    <source>
        <dbReference type="Proteomes" id="UP000026962"/>
    </source>
</evidence>
<evidence type="ECO:0000256" key="1">
    <source>
        <dbReference type="SAM" id="MobiDB-lite"/>
    </source>
</evidence>
<organism evidence="2">
    <name type="scientific">Oryza punctata</name>
    <name type="common">Red rice</name>
    <dbReference type="NCBI Taxonomy" id="4537"/>
    <lineage>
        <taxon>Eukaryota</taxon>
        <taxon>Viridiplantae</taxon>
        <taxon>Streptophyta</taxon>
        <taxon>Embryophyta</taxon>
        <taxon>Tracheophyta</taxon>
        <taxon>Spermatophyta</taxon>
        <taxon>Magnoliopsida</taxon>
        <taxon>Liliopsida</taxon>
        <taxon>Poales</taxon>
        <taxon>Poaceae</taxon>
        <taxon>BOP clade</taxon>
        <taxon>Oryzoideae</taxon>
        <taxon>Oryzeae</taxon>
        <taxon>Oryzinae</taxon>
        <taxon>Oryza</taxon>
    </lineage>
</organism>
<keyword evidence="3" id="KW-1185">Reference proteome</keyword>
<sequence>MRQRMPISTENHRRSPRFMGREKMDLAFHSPKKKSRVQPIKTFLPATSKELPPSIPMSQLQKIGVEKCGMLPKEVVKVDMPGFMDIVQYLWTITFRGSIKQLN</sequence>
<dbReference type="EnsemblPlants" id="OPUNC07G09650.1">
    <property type="protein sequence ID" value="OPUNC07G09650.1"/>
    <property type="gene ID" value="OPUNC07G09650"/>
</dbReference>
<proteinExistence type="predicted"/>
<reference evidence="2" key="2">
    <citation type="submission" date="2018-05" db="EMBL/GenBank/DDBJ databases">
        <title>OpunRS2 (Oryza punctata Reference Sequence Version 2).</title>
        <authorList>
            <person name="Zhang J."/>
            <person name="Kudrna D."/>
            <person name="Lee S."/>
            <person name="Talag J."/>
            <person name="Welchert J."/>
            <person name="Wing R.A."/>
        </authorList>
    </citation>
    <scope>NUCLEOTIDE SEQUENCE [LARGE SCALE GENOMIC DNA]</scope>
</reference>
<name>A0A0E0LJF5_ORYPU</name>
<reference evidence="2" key="1">
    <citation type="submission" date="2015-04" db="UniProtKB">
        <authorList>
            <consortium name="EnsemblPlants"/>
        </authorList>
    </citation>
    <scope>IDENTIFICATION</scope>
</reference>
<protein>
    <submittedName>
        <fullName evidence="2">Uncharacterized protein</fullName>
    </submittedName>
</protein>
<dbReference type="HOGENOM" id="CLU_2268169_0_0_1"/>
<dbReference type="Gramene" id="OPUNC07G09650.1">
    <property type="protein sequence ID" value="OPUNC07G09650.1"/>
    <property type="gene ID" value="OPUNC07G09650"/>
</dbReference>
<evidence type="ECO:0000313" key="2">
    <source>
        <dbReference type="EnsemblPlants" id="OPUNC07G09650.1"/>
    </source>
</evidence>
<dbReference type="AlphaFoldDB" id="A0A0E0LJF5"/>
<dbReference type="Proteomes" id="UP000026962">
    <property type="component" value="Chromosome 7"/>
</dbReference>
<accession>A0A0E0LJF5</accession>